<feature type="non-terminal residue" evidence="1">
    <location>
        <position position="1"/>
    </location>
</feature>
<evidence type="ECO:0000313" key="1">
    <source>
        <dbReference type="EMBL" id="CDW39514.1"/>
    </source>
</evidence>
<accession>A0A0K2UML6</accession>
<dbReference type="EMBL" id="HACA01022153">
    <property type="protein sequence ID" value="CDW39514.1"/>
    <property type="molecule type" value="Transcribed_RNA"/>
</dbReference>
<protein>
    <submittedName>
        <fullName evidence="1">Uncharacterized protein</fullName>
    </submittedName>
</protein>
<dbReference type="AlphaFoldDB" id="A0A0K2UML6"/>
<name>A0A0K2UML6_LEPSM</name>
<organism evidence="1">
    <name type="scientific">Lepeophtheirus salmonis</name>
    <name type="common">Salmon louse</name>
    <name type="synonym">Caligus salmonis</name>
    <dbReference type="NCBI Taxonomy" id="72036"/>
    <lineage>
        <taxon>Eukaryota</taxon>
        <taxon>Metazoa</taxon>
        <taxon>Ecdysozoa</taxon>
        <taxon>Arthropoda</taxon>
        <taxon>Crustacea</taxon>
        <taxon>Multicrustacea</taxon>
        <taxon>Hexanauplia</taxon>
        <taxon>Copepoda</taxon>
        <taxon>Siphonostomatoida</taxon>
        <taxon>Caligidae</taxon>
        <taxon>Lepeophtheirus</taxon>
    </lineage>
</organism>
<reference evidence="1" key="1">
    <citation type="submission" date="2014-05" db="EMBL/GenBank/DDBJ databases">
        <authorList>
            <person name="Chronopoulou M."/>
        </authorList>
    </citation>
    <scope>NUCLEOTIDE SEQUENCE</scope>
    <source>
        <tissue evidence="1">Whole organism</tissue>
    </source>
</reference>
<sequence>LINYNSQQIFSLTFRLGGCCQQVVTCIRKLYK</sequence>
<proteinExistence type="predicted"/>